<evidence type="ECO:0000313" key="5">
    <source>
        <dbReference type="EMBL" id="MCU4973682.1"/>
    </source>
</evidence>
<evidence type="ECO:0000313" key="6">
    <source>
        <dbReference type="Proteomes" id="UP001320972"/>
    </source>
</evidence>
<feature type="region of interest" description="Disordered" evidence="1">
    <location>
        <begin position="307"/>
        <end position="326"/>
    </location>
</feature>
<evidence type="ECO:0000313" key="4">
    <source>
        <dbReference type="EMBL" id="MCU4740995.1"/>
    </source>
</evidence>
<evidence type="ECO:0000259" key="3">
    <source>
        <dbReference type="SMART" id="SM00014"/>
    </source>
</evidence>
<dbReference type="AlphaFoldDB" id="A0AAP2YY80"/>
<feature type="transmembrane region" description="Helical" evidence="2">
    <location>
        <begin position="205"/>
        <end position="223"/>
    </location>
</feature>
<keyword evidence="2" id="KW-0812">Transmembrane</keyword>
<sequence>MWFDPAVVEAVRDVFPEWTAFVFAFLSYLGSVWFVAPTVVTAYWFGDRYRFAPWIAIVMGGYAVMVGFKGAFSVSRPGVGPAIPPETLPALAARLYAPAVEIGTTSFPSGHAIAGTIIWAMLALESDVSTRRRRLLVAGVVIVLVAFSRIAVGVHYPIDVVVGVAIGCCYLVAILFVLQWVTDAVADSDVAPATATERRSHSHRMGSVAFALATVLGVLAFFVGDRPNAVALTGASIGALVVWRTINPPPTPSSTVRSVTRAFVGVSILAIVAFVLTVVDGLLVWLLVGTVSGGVVVGLPAWLASSAPEQSGVSPSMSSTSASSSE</sequence>
<dbReference type="Pfam" id="PF01569">
    <property type="entry name" value="PAP2"/>
    <property type="match status" value="1"/>
</dbReference>
<feature type="transmembrane region" description="Helical" evidence="2">
    <location>
        <begin position="282"/>
        <end position="304"/>
    </location>
</feature>
<keyword evidence="2" id="KW-1133">Transmembrane helix</keyword>
<comment type="caution">
    <text evidence="4">The sequence shown here is derived from an EMBL/GenBank/DDBJ whole genome shotgun (WGS) entry which is preliminary data.</text>
</comment>
<dbReference type="InterPro" id="IPR036938">
    <property type="entry name" value="PAP2/HPO_sf"/>
</dbReference>
<feature type="transmembrane region" description="Helical" evidence="2">
    <location>
        <begin position="51"/>
        <end position="72"/>
    </location>
</feature>
<feature type="transmembrane region" description="Helical" evidence="2">
    <location>
        <begin position="105"/>
        <end position="123"/>
    </location>
</feature>
<dbReference type="Proteomes" id="UP001321018">
    <property type="component" value="Unassembled WGS sequence"/>
</dbReference>
<keyword evidence="6" id="KW-1185">Reference proteome</keyword>
<dbReference type="SUPFAM" id="SSF48317">
    <property type="entry name" value="Acid phosphatase/Vanadium-dependent haloperoxidase"/>
    <property type="match status" value="1"/>
</dbReference>
<organism evidence="4 7">
    <name type="scientific">Natronoglomus mannanivorans</name>
    <dbReference type="NCBI Taxonomy" id="2979990"/>
    <lineage>
        <taxon>Archaea</taxon>
        <taxon>Methanobacteriati</taxon>
        <taxon>Methanobacteriota</taxon>
        <taxon>Stenosarchaea group</taxon>
        <taxon>Halobacteria</taxon>
        <taxon>Halobacteriales</taxon>
        <taxon>Natrialbaceae</taxon>
        <taxon>Natronoglomus</taxon>
    </lineage>
</organism>
<dbReference type="RefSeq" id="WP_338002834.1">
    <property type="nucleotide sequence ID" value="NZ_JAOPKA010000003.1"/>
</dbReference>
<dbReference type="PANTHER" id="PTHR14969">
    <property type="entry name" value="SPHINGOSINE-1-PHOSPHATE PHOSPHOHYDROLASE"/>
    <property type="match status" value="1"/>
</dbReference>
<accession>A0AAP2YY80</accession>
<feature type="transmembrane region" description="Helical" evidence="2">
    <location>
        <begin position="258"/>
        <end position="276"/>
    </location>
</feature>
<name>A0AAP2YY80_9EURY</name>
<evidence type="ECO:0000313" key="7">
    <source>
        <dbReference type="Proteomes" id="UP001321018"/>
    </source>
</evidence>
<dbReference type="EMBL" id="JAOPKB010000007">
    <property type="protein sequence ID" value="MCU4973682.1"/>
    <property type="molecule type" value="Genomic_DNA"/>
</dbReference>
<feature type="domain" description="Phosphatidic acid phosphatase type 2/haloperoxidase" evidence="3">
    <location>
        <begin position="66"/>
        <end position="175"/>
    </location>
</feature>
<feature type="transmembrane region" description="Helical" evidence="2">
    <location>
        <begin position="160"/>
        <end position="178"/>
    </location>
</feature>
<feature type="transmembrane region" description="Helical" evidence="2">
    <location>
        <begin position="135"/>
        <end position="154"/>
    </location>
</feature>
<dbReference type="SMART" id="SM00014">
    <property type="entry name" value="acidPPc"/>
    <property type="match status" value="1"/>
</dbReference>
<keyword evidence="2" id="KW-0472">Membrane</keyword>
<dbReference type="EMBL" id="JAOPKA010000003">
    <property type="protein sequence ID" value="MCU4740995.1"/>
    <property type="molecule type" value="Genomic_DNA"/>
</dbReference>
<dbReference type="Proteomes" id="UP001320972">
    <property type="component" value="Unassembled WGS sequence"/>
</dbReference>
<feature type="compositionally biased region" description="Low complexity" evidence="1">
    <location>
        <begin position="311"/>
        <end position="326"/>
    </location>
</feature>
<evidence type="ECO:0000256" key="1">
    <source>
        <dbReference type="SAM" id="MobiDB-lite"/>
    </source>
</evidence>
<reference evidence="4 6" key="1">
    <citation type="submission" date="2022-09" db="EMBL/GenBank/DDBJ databases">
        <title>Enrichment on poylsaccharides allowed isolation of novel metabolic and taxonomic groups of Haloarchaea.</title>
        <authorList>
            <person name="Sorokin D.Y."/>
            <person name="Elcheninov A.G."/>
            <person name="Khizhniak T.V."/>
            <person name="Kolganova T.V."/>
            <person name="Kublanov I.V."/>
        </authorList>
    </citation>
    <scope>NUCLEOTIDE SEQUENCE</scope>
    <source>
        <strain evidence="5 6">AArc-m2/3/4</strain>
        <strain evidence="4">AArc-xg1-1</strain>
    </source>
</reference>
<feature type="transmembrane region" description="Helical" evidence="2">
    <location>
        <begin position="229"/>
        <end position="246"/>
    </location>
</feature>
<feature type="transmembrane region" description="Helical" evidence="2">
    <location>
        <begin position="20"/>
        <end position="44"/>
    </location>
</feature>
<evidence type="ECO:0000256" key="2">
    <source>
        <dbReference type="SAM" id="Phobius"/>
    </source>
</evidence>
<gene>
    <name evidence="5" type="ORF">OB955_13150</name>
    <name evidence="4" type="ORF">OB960_06220</name>
</gene>
<protein>
    <submittedName>
        <fullName evidence="4">Phosphatase PAP2 family protein</fullName>
    </submittedName>
</protein>
<dbReference type="PANTHER" id="PTHR14969:SF13">
    <property type="entry name" value="AT30094P"/>
    <property type="match status" value="1"/>
</dbReference>
<dbReference type="Gene3D" id="1.20.144.10">
    <property type="entry name" value="Phosphatidic acid phosphatase type 2/haloperoxidase"/>
    <property type="match status" value="1"/>
</dbReference>
<proteinExistence type="predicted"/>
<dbReference type="InterPro" id="IPR000326">
    <property type="entry name" value="PAP2/HPO"/>
</dbReference>